<sequence>MADARRFGARDDLVALRLEFREIEMAMTIDKHVFDQSPGCWGAYRGNRKASAQSGLSDFNAQRSGEVQPQ</sequence>
<dbReference type="EMBL" id="JAEMUK010000002">
    <property type="protein sequence ID" value="MBJ7542200.1"/>
    <property type="molecule type" value="Genomic_DNA"/>
</dbReference>
<protein>
    <submittedName>
        <fullName evidence="1">Uncharacterized protein</fullName>
    </submittedName>
</protein>
<comment type="caution">
    <text evidence="1">The sequence shown here is derived from an EMBL/GenBank/DDBJ whole genome shotgun (WGS) entry which is preliminary data.</text>
</comment>
<gene>
    <name evidence="1" type="ORF">JDN41_01345</name>
</gene>
<dbReference type="RefSeq" id="WP_199502254.1">
    <property type="nucleotide sequence ID" value="NZ_JAEMUK010000002.1"/>
</dbReference>
<dbReference type="Proteomes" id="UP000623250">
    <property type="component" value="Unassembled WGS sequence"/>
</dbReference>
<evidence type="ECO:0000313" key="1">
    <source>
        <dbReference type="EMBL" id="MBJ7542200.1"/>
    </source>
</evidence>
<dbReference type="AlphaFoldDB" id="A0A8I1KFZ0"/>
<accession>A0A8I1KFZ0</accession>
<evidence type="ECO:0000313" key="2">
    <source>
        <dbReference type="Proteomes" id="UP000623250"/>
    </source>
</evidence>
<keyword evidence="2" id="KW-1185">Reference proteome</keyword>
<proteinExistence type="predicted"/>
<reference evidence="1 2" key="1">
    <citation type="submission" date="2020-12" db="EMBL/GenBank/DDBJ databases">
        <title>Revised draft genomes of Rhodomicrobium vannielii ATCC 17100 and Rhodomicrobium udaipurense JA643.</title>
        <authorList>
            <person name="Conners E.M."/>
            <person name="Davenport E.J."/>
            <person name="Bose A."/>
        </authorList>
    </citation>
    <scope>NUCLEOTIDE SEQUENCE [LARGE SCALE GENOMIC DNA]</scope>
    <source>
        <strain evidence="1 2">JA643</strain>
    </source>
</reference>
<name>A0A8I1KFZ0_9HYPH</name>
<organism evidence="1 2">
    <name type="scientific">Rhodomicrobium udaipurense</name>
    <dbReference type="NCBI Taxonomy" id="1202716"/>
    <lineage>
        <taxon>Bacteria</taxon>
        <taxon>Pseudomonadati</taxon>
        <taxon>Pseudomonadota</taxon>
        <taxon>Alphaproteobacteria</taxon>
        <taxon>Hyphomicrobiales</taxon>
        <taxon>Hyphomicrobiaceae</taxon>
        <taxon>Rhodomicrobium</taxon>
    </lineage>
</organism>